<dbReference type="EMBL" id="BSXS01005098">
    <property type="protein sequence ID" value="GME83918.1"/>
    <property type="molecule type" value="Genomic_DNA"/>
</dbReference>
<reference evidence="1" key="1">
    <citation type="submission" date="2023-04" db="EMBL/GenBank/DDBJ databases">
        <title>Ambrosiozyma monospora NBRC 10751.</title>
        <authorList>
            <person name="Ichikawa N."/>
            <person name="Sato H."/>
            <person name="Tonouchi N."/>
        </authorList>
    </citation>
    <scope>NUCLEOTIDE SEQUENCE</scope>
    <source>
        <strain evidence="1">NBRC 10751</strain>
    </source>
</reference>
<sequence length="110" mass="11512">MGGLISPCAQSMINAILTDQSSDAQVAGVKYQNVHLFHESLQDYHNGKQLRANGLPDTTCLDDGPSSSGKSGSESTGSGPNNVVVALITLIVVGFVFTSTKSKGKDEKKD</sequence>
<protein>
    <submittedName>
        <fullName evidence="1">Unnamed protein product</fullName>
    </submittedName>
</protein>
<evidence type="ECO:0000313" key="1">
    <source>
        <dbReference type="EMBL" id="GME83918.1"/>
    </source>
</evidence>
<gene>
    <name evidence="1" type="ORF">Amon02_000650000</name>
</gene>
<comment type="caution">
    <text evidence="1">The sequence shown here is derived from an EMBL/GenBank/DDBJ whole genome shotgun (WGS) entry which is preliminary data.</text>
</comment>
<keyword evidence="2" id="KW-1185">Reference proteome</keyword>
<accession>A0ACB5T930</accession>
<dbReference type="Proteomes" id="UP001165064">
    <property type="component" value="Unassembled WGS sequence"/>
</dbReference>
<organism evidence="1 2">
    <name type="scientific">Ambrosiozyma monospora</name>
    <name type="common">Yeast</name>
    <name type="synonym">Endomycopsis monosporus</name>
    <dbReference type="NCBI Taxonomy" id="43982"/>
    <lineage>
        <taxon>Eukaryota</taxon>
        <taxon>Fungi</taxon>
        <taxon>Dikarya</taxon>
        <taxon>Ascomycota</taxon>
        <taxon>Saccharomycotina</taxon>
        <taxon>Pichiomycetes</taxon>
        <taxon>Pichiales</taxon>
        <taxon>Pichiaceae</taxon>
        <taxon>Ambrosiozyma</taxon>
    </lineage>
</organism>
<evidence type="ECO:0000313" key="2">
    <source>
        <dbReference type="Proteomes" id="UP001165064"/>
    </source>
</evidence>
<proteinExistence type="predicted"/>
<name>A0ACB5T930_AMBMO</name>